<dbReference type="PANTHER" id="PTHR27008:SF588">
    <property type="entry name" value="RECEPTOR KINASE-LIKE PROTEIN XA21"/>
    <property type="match status" value="1"/>
</dbReference>
<dbReference type="GO" id="GO:0005789">
    <property type="term" value="C:endoplasmic reticulum membrane"/>
    <property type="evidence" value="ECO:0007669"/>
    <property type="project" value="UniProtKB-SubCell"/>
</dbReference>
<dbReference type="Pfam" id="PF07714">
    <property type="entry name" value="PK_Tyr_Ser-Thr"/>
    <property type="match status" value="1"/>
</dbReference>
<dbReference type="SMART" id="SM00369">
    <property type="entry name" value="LRR_TYP"/>
    <property type="match status" value="6"/>
</dbReference>
<evidence type="ECO:0000256" key="15">
    <source>
        <dbReference type="ARBA" id="ARBA00022741"/>
    </source>
</evidence>
<keyword evidence="9" id="KW-0597">Phosphoprotein</keyword>
<dbReference type="GO" id="GO:0005524">
    <property type="term" value="F:ATP binding"/>
    <property type="evidence" value="ECO:0007669"/>
    <property type="project" value="UniProtKB-KW"/>
</dbReference>
<dbReference type="Pfam" id="PF23598">
    <property type="entry name" value="LRR_14"/>
    <property type="match status" value="1"/>
</dbReference>
<evidence type="ECO:0000256" key="17">
    <source>
        <dbReference type="ARBA" id="ARBA00022824"/>
    </source>
</evidence>
<keyword evidence="18" id="KW-0067">ATP-binding</keyword>
<dbReference type="InterPro" id="IPR001611">
    <property type="entry name" value="Leu-rich_rpt"/>
</dbReference>
<evidence type="ECO:0000256" key="14">
    <source>
        <dbReference type="ARBA" id="ARBA00022737"/>
    </source>
</evidence>
<dbReference type="EC" id="2.7.11.1" evidence="6"/>
<evidence type="ECO:0000256" key="25">
    <source>
        <dbReference type="ARBA" id="ARBA00054320"/>
    </source>
</evidence>
<dbReference type="Gene3D" id="3.80.10.10">
    <property type="entry name" value="Ribonuclease Inhibitor"/>
    <property type="match status" value="3"/>
</dbReference>
<dbReference type="InterPro" id="IPR008271">
    <property type="entry name" value="Ser/Thr_kinase_AS"/>
</dbReference>
<dbReference type="InterPro" id="IPR051809">
    <property type="entry name" value="Plant_receptor-like_S/T_kinase"/>
</dbReference>
<keyword evidence="11" id="KW-0808">Transferase</keyword>
<keyword evidence="19 29" id="KW-1133">Transmembrane helix</keyword>
<keyword evidence="21" id="KW-0675">Receptor</keyword>
<comment type="subcellular location">
    <subcellularLocation>
        <location evidence="3">Cell membrane</location>
        <topology evidence="3">Single-pass membrane protein</topology>
    </subcellularLocation>
    <subcellularLocation>
        <location evidence="4">Endoplasmic reticulum membrane</location>
        <topology evidence="4">Single-pass membrane protein</topology>
    </subcellularLocation>
    <subcellularLocation>
        <location evidence="5">Membrane</location>
        <topology evidence="5">Single-pass type I membrane protein</topology>
    </subcellularLocation>
</comment>
<keyword evidence="8" id="KW-0723">Serine/threonine-protein kinase</keyword>
<organism evidence="31">
    <name type="scientific">Oryza barthii</name>
    <dbReference type="NCBI Taxonomy" id="65489"/>
    <lineage>
        <taxon>Eukaryota</taxon>
        <taxon>Viridiplantae</taxon>
        <taxon>Streptophyta</taxon>
        <taxon>Embryophyta</taxon>
        <taxon>Tracheophyta</taxon>
        <taxon>Spermatophyta</taxon>
        <taxon>Magnoliopsida</taxon>
        <taxon>Liliopsida</taxon>
        <taxon>Poales</taxon>
        <taxon>Poaceae</taxon>
        <taxon>BOP clade</taxon>
        <taxon>Oryzoideae</taxon>
        <taxon>Oryzeae</taxon>
        <taxon>Oryzinae</taxon>
        <taxon>Oryza</taxon>
    </lineage>
</organism>
<sequence>MLLLLHRSRLPRSPPPPHGNHRDPPAADGRASPPAISFICFDRGDDGYVIAAHGDSVLFRMSWNDYFVYMAAAGKPPSLTLLPVCDIPMNERCWVSKDRFKDSFRTTGRVFDQQDTGILRLRGEDGGEEAPPPLVAQLQIAQEPPFDTAELCVLRPGHGHPEWELKTAVPIVHHDGGGERRHGLEMWQETNVAVPVGDRFMCWANYDLATFLICDMAAADLDNPKLLYGGSPPLEAAFVSSRWTSPSTSSEIGASMKNLAYLYLEGNRLSGQIPRSLAELPSIQELSLGSNGLSGEIPPALGNLTGLSFLSLSENSLSGASPLYLNKNTLSGTIPSCLGNLNSLLELALSDNTLSGAIPSSLGRLSRLSSLHLSSNNLSGLIPDPIWNISSLTVFGVQYNMLSGMLPANAFSTLPHLQEVYMDNNQFHGHIPASVANASNISMLTFGVNSFSGVVPEEMGRLRNLGTLVLAETLLQAEGPNDWKFMTALTNCSNLQHVEMGACKLGGVLPDSVSNLSSSLVYLSIGANRISGSLPRDIGNLVNLESLVLFNNSLTGSLPSSFIKFKNLHRLILFNNKLSGYLPLTIGNLTQITNLELYGNAFSGTIPSTLGNMTRLFELNLAHNNFIGPIPTEIFSIPTLSETLDVSHNKLEGSVPKEIGELKNIVEFHADSNKLSGEIPSTISGCQLLQHLSLQNNFLNGNIPIALTQLAGLDTLDLSGNNLSGQIPKSLGDMPLLHSLNLSFNSFQGEVPTNGVFANASEIYIQGNANICGGIPELRLPQCSLKSIKKKKHQILLLALIVCLVSTLVIFSLLYMLLTCHKRRKKEVPAMTSIQGHPMITFKQLVKATDGFSPANLLGSGSLGSVYKGELDSQHGESTSSIAVKVLKLETPKAVKSFTAECEALRNMRHRNLVKIVTICSSIDNKGNDFKAIVYDFMPNGSLEDWLHPETNYDQAEQRHLNLHQRVTILLDVACALDYLHCLGPESIIHCDIKSSNVLLDADMVAHVGDFGLARILVEESSLVQQSTSSMGFRGTIGYAAPEYGVGNIASTHGDIYSYRILVLETVSGKRPTDTTFGHGLSLRQYVEPGLHGRLMDVVDRKLVLDSKSWVQTPDISPCKEINECLVSLLRLGLSCSQELPSSRMQTGDVISELHDIKESLSMASIMLTGAFTTTIEAGPPPRRRSAGGEAAADAELGGATGNVLTDAVRRERGALNLKLAGHGK</sequence>
<dbReference type="PANTHER" id="PTHR27008">
    <property type="entry name" value="OS04G0122200 PROTEIN"/>
    <property type="match status" value="1"/>
</dbReference>
<evidence type="ECO:0000256" key="29">
    <source>
        <dbReference type="SAM" id="Phobius"/>
    </source>
</evidence>
<evidence type="ECO:0000256" key="7">
    <source>
        <dbReference type="ARBA" id="ARBA00022475"/>
    </source>
</evidence>
<dbReference type="SMART" id="SM00220">
    <property type="entry name" value="S_TKc"/>
    <property type="match status" value="1"/>
</dbReference>
<name>A0A0D3HN68_9ORYZ</name>
<feature type="transmembrane region" description="Helical" evidence="29">
    <location>
        <begin position="795"/>
        <end position="818"/>
    </location>
</feature>
<dbReference type="FunFam" id="3.80.10.10:FF:001158">
    <property type="entry name" value="Leucine-rich repeat protein kinase family protein"/>
    <property type="match status" value="1"/>
</dbReference>
<feature type="domain" description="Protein kinase" evidence="30">
    <location>
        <begin position="852"/>
        <end position="1158"/>
    </location>
</feature>
<evidence type="ECO:0000256" key="1">
    <source>
        <dbReference type="ARBA" id="ARBA00001936"/>
    </source>
</evidence>
<dbReference type="GO" id="GO:0005886">
    <property type="term" value="C:plasma membrane"/>
    <property type="evidence" value="ECO:0007669"/>
    <property type="project" value="UniProtKB-SubCell"/>
</dbReference>
<dbReference type="FunFam" id="3.30.200.20:FF:000432">
    <property type="entry name" value="LRR receptor-like serine/threonine-protein kinase EFR"/>
    <property type="match status" value="1"/>
</dbReference>
<dbReference type="InterPro" id="IPR001245">
    <property type="entry name" value="Ser-Thr/Tyr_kinase_cat_dom"/>
</dbReference>
<evidence type="ECO:0000256" key="19">
    <source>
        <dbReference type="ARBA" id="ARBA00022989"/>
    </source>
</evidence>
<dbReference type="EnsemblPlants" id="OBART11G17450.1">
    <property type="protein sequence ID" value="OBART11G17450.1"/>
    <property type="gene ID" value="OBART11G17450"/>
</dbReference>
<dbReference type="Pfam" id="PF00560">
    <property type="entry name" value="LRR_1"/>
    <property type="match status" value="2"/>
</dbReference>
<dbReference type="AlphaFoldDB" id="A0A0D3HN68"/>
<keyword evidence="32" id="KW-1185">Reference proteome</keyword>
<accession>A0A0D3HN68</accession>
<keyword evidence="7" id="KW-1003">Cell membrane</keyword>
<comment type="catalytic activity">
    <reaction evidence="23">
        <text>L-threonyl-[protein] + ATP = O-phospho-L-threonyl-[protein] + ADP + H(+)</text>
        <dbReference type="Rhea" id="RHEA:46608"/>
        <dbReference type="Rhea" id="RHEA-COMP:11060"/>
        <dbReference type="Rhea" id="RHEA-COMP:11605"/>
        <dbReference type="ChEBI" id="CHEBI:15378"/>
        <dbReference type="ChEBI" id="CHEBI:30013"/>
        <dbReference type="ChEBI" id="CHEBI:30616"/>
        <dbReference type="ChEBI" id="CHEBI:61977"/>
        <dbReference type="ChEBI" id="CHEBI:456216"/>
        <dbReference type="EC" id="2.7.11.1"/>
    </reaction>
</comment>
<evidence type="ECO:0000256" key="9">
    <source>
        <dbReference type="ARBA" id="ARBA00022553"/>
    </source>
</evidence>
<evidence type="ECO:0000256" key="23">
    <source>
        <dbReference type="ARBA" id="ARBA00047899"/>
    </source>
</evidence>
<dbReference type="PaxDb" id="65489-OBART11G17450.1"/>
<dbReference type="SUPFAM" id="SSF56112">
    <property type="entry name" value="Protein kinase-like (PK-like)"/>
    <property type="match status" value="1"/>
</dbReference>
<evidence type="ECO:0000256" key="12">
    <source>
        <dbReference type="ARBA" id="ARBA00022692"/>
    </source>
</evidence>
<dbReference type="FunFam" id="1.10.510.10:FF:000358">
    <property type="entry name" value="Putative leucine-rich repeat receptor-like serine/threonine-protein kinase"/>
    <property type="match status" value="1"/>
</dbReference>
<dbReference type="PROSITE" id="PS50011">
    <property type="entry name" value="PROTEIN_KINASE_DOM"/>
    <property type="match status" value="1"/>
</dbReference>
<dbReference type="InterPro" id="IPR011009">
    <property type="entry name" value="Kinase-like_dom_sf"/>
</dbReference>
<evidence type="ECO:0000256" key="8">
    <source>
        <dbReference type="ARBA" id="ARBA00022527"/>
    </source>
</evidence>
<evidence type="ECO:0000313" key="32">
    <source>
        <dbReference type="Proteomes" id="UP000026960"/>
    </source>
</evidence>
<evidence type="ECO:0000256" key="28">
    <source>
        <dbReference type="SAM" id="MobiDB-lite"/>
    </source>
</evidence>
<feature type="region of interest" description="Disordered" evidence="28">
    <location>
        <begin position="11"/>
        <end position="31"/>
    </location>
</feature>
<comment type="cofactor">
    <cofactor evidence="2">
        <name>Mg(2+)</name>
        <dbReference type="ChEBI" id="CHEBI:18420"/>
    </cofactor>
</comment>
<dbReference type="InterPro" id="IPR055414">
    <property type="entry name" value="LRR_R13L4/SHOC2-like"/>
</dbReference>
<evidence type="ECO:0000256" key="26">
    <source>
        <dbReference type="ARBA" id="ARBA00056628"/>
    </source>
</evidence>
<evidence type="ECO:0000256" key="24">
    <source>
        <dbReference type="ARBA" id="ARBA00048679"/>
    </source>
</evidence>
<evidence type="ECO:0000256" key="22">
    <source>
        <dbReference type="ARBA" id="ARBA00023180"/>
    </source>
</evidence>
<evidence type="ECO:0000256" key="2">
    <source>
        <dbReference type="ARBA" id="ARBA00001946"/>
    </source>
</evidence>
<evidence type="ECO:0000256" key="18">
    <source>
        <dbReference type="ARBA" id="ARBA00022840"/>
    </source>
</evidence>
<evidence type="ECO:0000256" key="21">
    <source>
        <dbReference type="ARBA" id="ARBA00023170"/>
    </source>
</evidence>
<dbReference type="Gene3D" id="1.10.510.10">
    <property type="entry name" value="Transferase(Phosphotransferase) domain 1"/>
    <property type="match status" value="1"/>
</dbReference>
<feature type="region of interest" description="Disordered" evidence="28">
    <location>
        <begin position="1175"/>
        <end position="1195"/>
    </location>
</feature>
<evidence type="ECO:0000256" key="5">
    <source>
        <dbReference type="ARBA" id="ARBA00004479"/>
    </source>
</evidence>
<evidence type="ECO:0000256" key="3">
    <source>
        <dbReference type="ARBA" id="ARBA00004162"/>
    </source>
</evidence>
<proteinExistence type="predicted"/>
<evidence type="ECO:0000256" key="20">
    <source>
        <dbReference type="ARBA" id="ARBA00023136"/>
    </source>
</evidence>
<comment type="cofactor">
    <cofactor evidence="1">
        <name>Mn(2+)</name>
        <dbReference type="ChEBI" id="CHEBI:29035"/>
    </cofactor>
</comment>
<dbReference type="Proteomes" id="UP000026960">
    <property type="component" value="Chromosome 11"/>
</dbReference>
<dbReference type="InterPro" id="IPR000719">
    <property type="entry name" value="Prot_kinase_dom"/>
</dbReference>
<keyword evidence="13" id="KW-0732">Signal</keyword>
<evidence type="ECO:0000256" key="16">
    <source>
        <dbReference type="ARBA" id="ARBA00022777"/>
    </source>
</evidence>
<protein>
    <recommendedName>
        <fullName evidence="27">Receptor kinase-like protein Xa21</fullName>
        <ecNumber evidence="6">2.7.11.1</ecNumber>
    </recommendedName>
</protein>
<reference evidence="31" key="1">
    <citation type="journal article" date="2009" name="Rice">
        <title>De Novo Next Generation Sequencing of Plant Genomes.</title>
        <authorList>
            <person name="Rounsley S."/>
            <person name="Marri P.R."/>
            <person name="Yu Y."/>
            <person name="He R."/>
            <person name="Sisneros N."/>
            <person name="Goicoechea J.L."/>
            <person name="Lee S.J."/>
            <person name="Angelova A."/>
            <person name="Kudrna D."/>
            <person name="Luo M."/>
            <person name="Affourtit J."/>
            <person name="Desany B."/>
            <person name="Knight J."/>
            <person name="Niazi F."/>
            <person name="Egholm M."/>
            <person name="Wing R.A."/>
        </authorList>
    </citation>
    <scope>NUCLEOTIDE SEQUENCE [LARGE SCALE GENOMIC DNA]</scope>
    <source>
        <strain evidence="31">cv. IRGC 105608</strain>
    </source>
</reference>
<dbReference type="STRING" id="65489.A0A0D3HN68"/>
<dbReference type="Gene3D" id="3.30.200.20">
    <property type="entry name" value="Phosphorylase Kinase, domain 1"/>
    <property type="match status" value="1"/>
</dbReference>
<comment type="function">
    <text evidence="25">Receptor kinase that detects X.oryzae pv. oryzae protein Ax21 to promote innate immunity. Following X.oryzae pv. oryzae protein Ax21 detection, undergoes cleavage, releasing the processed protein kinase Xa21 chain.</text>
</comment>
<evidence type="ECO:0000313" key="31">
    <source>
        <dbReference type="EnsemblPlants" id="OBART11G17450.1"/>
    </source>
</evidence>
<dbReference type="SUPFAM" id="SSF52058">
    <property type="entry name" value="L domain-like"/>
    <property type="match status" value="2"/>
</dbReference>
<evidence type="ECO:0000259" key="30">
    <source>
        <dbReference type="PROSITE" id="PS50011"/>
    </source>
</evidence>
<keyword evidence="15" id="KW-0547">Nucleotide-binding</keyword>
<keyword evidence="10" id="KW-0433">Leucine-rich repeat</keyword>
<dbReference type="GO" id="GO:0004674">
    <property type="term" value="F:protein serine/threonine kinase activity"/>
    <property type="evidence" value="ECO:0007669"/>
    <property type="project" value="UniProtKB-KW"/>
</dbReference>
<evidence type="ECO:0000256" key="6">
    <source>
        <dbReference type="ARBA" id="ARBA00012513"/>
    </source>
</evidence>
<dbReference type="InterPro" id="IPR032675">
    <property type="entry name" value="LRR_dom_sf"/>
</dbReference>
<evidence type="ECO:0000256" key="11">
    <source>
        <dbReference type="ARBA" id="ARBA00022679"/>
    </source>
</evidence>
<keyword evidence="16" id="KW-0418">Kinase</keyword>
<comment type="function">
    <text evidence="26">The processed protein kinase Xa21 chain released by protein cleavage after X.oryzae pv. oryzae protein Ax21 detection translocates into the nucleus where it can bind and regulate WRKY62, a transcription factor. Confers resistance to the bacterial pathogen X.oryzae pv. oryzae (Xoo).</text>
</comment>
<dbReference type="InterPro" id="IPR003591">
    <property type="entry name" value="Leu-rich_rpt_typical-subtyp"/>
</dbReference>
<dbReference type="PROSITE" id="PS00108">
    <property type="entry name" value="PROTEIN_KINASE_ST"/>
    <property type="match status" value="1"/>
</dbReference>
<reference evidence="31" key="2">
    <citation type="submission" date="2015-03" db="UniProtKB">
        <authorList>
            <consortium name="EnsemblPlants"/>
        </authorList>
    </citation>
    <scope>IDENTIFICATION</scope>
</reference>
<evidence type="ECO:0000256" key="10">
    <source>
        <dbReference type="ARBA" id="ARBA00022614"/>
    </source>
</evidence>
<dbReference type="Pfam" id="PF13855">
    <property type="entry name" value="LRR_8"/>
    <property type="match status" value="1"/>
</dbReference>
<keyword evidence="22" id="KW-0325">Glycoprotein</keyword>
<dbReference type="FunFam" id="3.80.10.10:FF:000288">
    <property type="entry name" value="LRR receptor-like serine/threonine-protein kinase EFR"/>
    <property type="match status" value="1"/>
</dbReference>
<keyword evidence="17" id="KW-0256">Endoplasmic reticulum</keyword>
<evidence type="ECO:0000256" key="13">
    <source>
        <dbReference type="ARBA" id="ARBA00022729"/>
    </source>
</evidence>
<evidence type="ECO:0000256" key="27">
    <source>
        <dbReference type="ARBA" id="ARBA00072040"/>
    </source>
</evidence>
<comment type="catalytic activity">
    <reaction evidence="24">
        <text>L-seryl-[protein] + ATP = O-phospho-L-seryl-[protein] + ADP + H(+)</text>
        <dbReference type="Rhea" id="RHEA:17989"/>
        <dbReference type="Rhea" id="RHEA-COMP:9863"/>
        <dbReference type="Rhea" id="RHEA-COMP:11604"/>
        <dbReference type="ChEBI" id="CHEBI:15378"/>
        <dbReference type="ChEBI" id="CHEBI:29999"/>
        <dbReference type="ChEBI" id="CHEBI:30616"/>
        <dbReference type="ChEBI" id="CHEBI:83421"/>
        <dbReference type="ChEBI" id="CHEBI:456216"/>
        <dbReference type="EC" id="2.7.11.1"/>
    </reaction>
</comment>
<dbReference type="Gramene" id="OBART11G17450.1">
    <property type="protein sequence ID" value="OBART11G17450.1"/>
    <property type="gene ID" value="OBART11G17450"/>
</dbReference>
<evidence type="ECO:0000256" key="4">
    <source>
        <dbReference type="ARBA" id="ARBA00004389"/>
    </source>
</evidence>
<keyword evidence="14" id="KW-0677">Repeat</keyword>
<keyword evidence="12 29" id="KW-0812">Transmembrane</keyword>
<keyword evidence="20 29" id="KW-0472">Membrane</keyword>